<comment type="caution">
    <text evidence="3">The sequence shown here is derived from an EMBL/GenBank/DDBJ whole genome shotgun (WGS) entry which is preliminary data.</text>
</comment>
<feature type="domain" description="Glycosyl hydrolase-like 10" evidence="2">
    <location>
        <begin position="47"/>
        <end position="350"/>
    </location>
</feature>
<dbReference type="SUPFAM" id="SSF51445">
    <property type="entry name" value="(Trans)glycosidases"/>
    <property type="match status" value="1"/>
</dbReference>
<dbReference type="Gene3D" id="3.20.20.80">
    <property type="entry name" value="Glycosidases"/>
    <property type="match status" value="1"/>
</dbReference>
<dbReference type="EMBL" id="JBAFSM010000001">
    <property type="protein sequence ID" value="MEG3435549.1"/>
    <property type="molecule type" value="Genomic_DNA"/>
</dbReference>
<dbReference type="PANTHER" id="PTHR43405:SF1">
    <property type="entry name" value="GLYCOSYL HYDROLASE DIGH"/>
    <property type="match status" value="1"/>
</dbReference>
<proteinExistence type="predicted"/>
<dbReference type="Pfam" id="PF02638">
    <property type="entry name" value="GHL10"/>
    <property type="match status" value="1"/>
</dbReference>
<dbReference type="AlphaFoldDB" id="A0AAW9QRS2"/>
<evidence type="ECO:0000256" key="1">
    <source>
        <dbReference type="ARBA" id="ARBA00022729"/>
    </source>
</evidence>
<protein>
    <submittedName>
        <fullName evidence="3">Glycoside hydrolase family 10 protein</fullName>
    </submittedName>
</protein>
<evidence type="ECO:0000313" key="3">
    <source>
        <dbReference type="EMBL" id="MEG3435549.1"/>
    </source>
</evidence>
<dbReference type="PANTHER" id="PTHR43405">
    <property type="entry name" value="GLYCOSYL HYDROLASE DIGH"/>
    <property type="match status" value="1"/>
</dbReference>
<dbReference type="InterPro" id="IPR052177">
    <property type="entry name" value="Divisome_Glycosyl_Hydrolase"/>
</dbReference>
<sequence>MTFSLLSRVWRQIGKKIPLLWFLASLIAVLLSPGLSIAFSQPADPDIRGVWITTNDTEILLERDKRDRAIEDLSKLNFNAVYPVVWNSGYALYPSEVAKREGIQPFVPTGSKGEDALKELIDRSREKGLRAIPWFEFGFMAPPTSEMAMKHPGWLTRKRDGTTTWVGAAGEVVWLNPFRPEVQNFISELVLEVARQYDIDGIQFDDHLSLPNEFGYDDFTVALYQQETQKTPPANPRDPEWTRWRADKITAFVANLNQALKAIKPNARFSIAPNPYEFAYNGHLQDWLGWVRQGLVDELIVQVYRPDMAGFLKQLDRPEIQETQQRIPTGIGVLSGLRTRPIELPFIQEKVTAARSRGLGIIFFFYESLWNRAPESIGERQAAIGAMFSQPIAPRVPMVENTPIATDPGARPAEKPIQNYLAPDGIEIPVIPPPAGPTR</sequence>
<dbReference type="InterPro" id="IPR003790">
    <property type="entry name" value="GHL10"/>
</dbReference>
<dbReference type="InterPro" id="IPR017853">
    <property type="entry name" value="GH"/>
</dbReference>
<accession>A0AAW9QRS2</accession>
<organism evidence="3 4">
    <name type="scientific">Pannus brasiliensis CCIBt3594</name>
    <dbReference type="NCBI Taxonomy" id="1427578"/>
    <lineage>
        <taxon>Bacteria</taxon>
        <taxon>Bacillati</taxon>
        <taxon>Cyanobacteriota</taxon>
        <taxon>Cyanophyceae</taxon>
        <taxon>Oscillatoriophycideae</taxon>
        <taxon>Chroococcales</taxon>
        <taxon>Microcystaceae</taxon>
        <taxon>Pannus</taxon>
    </lineage>
</organism>
<evidence type="ECO:0000313" key="4">
    <source>
        <dbReference type="Proteomes" id="UP001328733"/>
    </source>
</evidence>
<dbReference type="GO" id="GO:0016787">
    <property type="term" value="F:hydrolase activity"/>
    <property type="evidence" value="ECO:0007669"/>
    <property type="project" value="UniProtKB-KW"/>
</dbReference>
<evidence type="ECO:0000259" key="2">
    <source>
        <dbReference type="Pfam" id="PF02638"/>
    </source>
</evidence>
<name>A0AAW9QRS2_9CHRO</name>
<gene>
    <name evidence="3" type="ORF">V0288_00310</name>
</gene>
<dbReference type="Proteomes" id="UP001328733">
    <property type="component" value="Unassembled WGS sequence"/>
</dbReference>
<keyword evidence="1" id="KW-0732">Signal</keyword>
<keyword evidence="4" id="KW-1185">Reference proteome</keyword>
<dbReference type="RefSeq" id="WP_332862998.1">
    <property type="nucleotide sequence ID" value="NZ_JBAFSM010000001.1"/>
</dbReference>
<reference evidence="3 4" key="1">
    <citation type="submission" date="2024-01" db="EMBL/GenBank/DDBJ databases">
        <title>Genomic insights into the taxonomy and metabolism of the cyanobacterium Pannus brasiliensis CCIBt3594.</title>
        <authorList>
            <person name="Machado M."/>
            <person name="Botero N.B."/>
            <person name="Andreote A.P.D."/>
            <person name="Feitosa A.M.T."/>
            <person name="Popin R."/>
            <person name="Sivonen K."/>
            <person name="Fiore M.F."/>
        </authorList>
    </citation>
    <scope>NUCLEOTIDE SEQUENCE [LARGE SCALE GENOMIC DNA]</scope>
    <source>
        <strain evidence="3 4">CCIBt3594</strain>
    </source>
</reference>
<keyword evidence="3" id="KW-0378">Hydrolase</keyword>